<evidence type="ECO:0000256" key="1">
    <source>
        <dbReference type="SAM" id="MobiDB-lite"/>
    </source>
</evidence>
<dbReference type="InterPro" id="IPR036514">
    <property type="entry name" value="SGNH_hydro_sf"/>
</dbReference>
<keyword evidence="5" id="KW-1185">Reference proteome</keyword>
<keyword evidence="2" id="KW-0732">Signal</keyword>
<dbReference type="GO" id="GO:0004622">
    <property type="term" value="F:phosphatidylcholine lysophospholipase activity"/>
    <property type="evidence" value="ECO:0007669"/>
    <property type="project" value="TreeGrafter"/>
</dbReference>
<reference evidence="4" key="1">
    <citation type="journal article" date="2020" name="Stud. Mycol.">
        <title>101 Dothideomycetes genomes: a test case for predicting lifestyles and emergence of pathogens.</title>
        <authorList>
            <person name="Haridas S."/>
            <person name="Albert R."/>
            <person name="Binder M."/>
            <person name="Bloem J."/>
            <person name="Labutti K."/>
            <person name="Salamov A."/>
            <person name="Andreopoulos B."/>
            <person name="Baker S."/>
            <person name="Barry K."/>
            <person name="Bills G."/>
            <person name="Bluhm B."/>
            <person name="Cannon C."/>
            <person name="Castanera R."/>
            <person name="Culley D."/>
            <person name="Daum C."/>
            <person name="Ezra D."/>
            <person name="Gonzalez J."/>
            <person name="Henrissat B."/>
            <person name="Kuo A."/>
            <person name="Liang C."/>
            <person name="Lipzen A."/>
            <person name="Lutzoni F."/>
            <person name="Magnuson J."/>
            <person name="Mondo S."/>
            <person name="Nolan M."/>
            <person name="Ohm R."/>
            <person name="Pangilinan J."/>
            <person name="Park H.-J."/>
            <person name="Ramirez L."/>
            <person name="Alfaro M."/>
            <person name="Sun H."/>
            <person name="Tritt A."/>
            <person name="Yoshinaga Y."/>
            <person name="Zwiers L.-H."/>
            <person name="Turgeon B."/>
            <person name="Goodwin S."/>
            <person name="Spatafora J."/>
            <person name="Crous P."/>
            <person name="Grigoriev I."/>
        </authorList>
    </citation>
    <scope>NUCLEOTIDE SEQUENCE</scope>
    <source>
        <strain evidence="4">CBS 269.34</strain>
    </source>
</reference>
<dbReference type="OrthoDB" id="3915838at2759"/>
<protein>
    <submittedName>
        <fullName evidence="4">SGNH hydrolase</fullName>
    </submittedName>
</protein>
<dbReference type="InterPro" id="IPR051532">
    <property type="entry name" value="Ester_Hydrolysis_Enzymes"/>
</dbReference>
<dbReference type="PANTHER" id="PTHR30383">
    <property type="entry name" value="THIOESTERASE 1/PROTEASE 1/LYSOPHOSPHOLIPASE L1"/>
    <property type="match status" value="1"/>
</dbReference>
<feature type="signal peptide" evidence="2">
    <location>
        <begin position="1"/>
        <end position="20"/>
    </location>
</feature>
<dbReference type="EMBL" id="MU004190">
    <property type="protein sequence ID" value="KAF2494707.1"/>
    <property type="molecule type" value="Genomic_DNA"/>
</dbReference>
<dbReference type="SUPFAM" id="SSF52266">
    <property type="entry name" value="SGNH hydrolase"/>
    <property type="match status" value="1"/>
</dbReference>
<dbReference type="Gene3D" id="3.40.50.1110">
    <property type="entry name" value="SGNH hydrolase"/>
    <property type="match status" value="1"/>
</dbReference>
<dbReference type="InterPro" id="IPR013830">
    <property type="entry name" value="SGNH_hydro"/>
</dbReference>
<evidence type="ECO:0000256" key="2">
    <source>
        <dbReference type="SAM" id="SignalP"/>
    </source>
</evidence>
<evidence type="ECO:0000259" key="3">
    <source>
        <dbReference type="Pfam" id="PF13472"/>
    </source>
</evidence>
<feature type="region of interest" description="Disordered" evidence="1">
    <location>
        <begin position="254"/>
        <end position="276"/>
    </location>
</feature>
<evidence type="ECO:0000313" key="5">
    <source>
        <dbReference type="Proteomes" id="UP000799750"/>
    </source>
</evidence>
<organism evidence="4 5">
    <name type="scientific">Lophium mytilinum</name>
    <dbReference type="NCBI Taxonomy" id="390894"/>
    <lineage>
        <taxon>Eukaryota</taxon>
        <taxon>Fungi</taxon>
        <taxon>Dikarya</taxon>
        <taxon>Ascomycota</taxon>
        <taxon>Pezizomycotina</taxon>
        <taxon>Dothideomycetes</taxon>
        <taxon>Pleosporomycetidae</taxon>
        <taxon>Mytilinidiales</taxon>
        <taxon>Mytilinidiaceae</taxon>
        <taxon>Lophium</taxon>
    </lineage>
</organism>
<evidence type="ECO:0000313" key="4">
    <source>
        <dbReference type="EMBL" id="KAF2494707.1"/>
    </source>
</evidence>
<dbReference type="PANTHER" id="PTHR30383:SF31">
    <property type="entry name" value="SGNH HYDROLASE-TYPE ESTERASE DOMAIN-CONTAINING PROTEIN-RELATED"/>
    <property type="match status" value="1"/>
</dbReference>
<accession>A0A6A6QUU8</accession>
<dbReference type="Pfam" id="PF13472">
    <property type="entry name" value="Lipase_GDSL_2"/>
    <property type="match status" value="1"/>
</dbReference>
<feature type="domain" description="SGNH hydrolase-type esterase" evidence="3">
    <location>
        <begin position="49"/>
        <end position="229"/>
    </location>
</feature>
<sequence>MVWGTRSLFMSFVSLLSVSAIPINTEIDNALAVIRSEQAAKAPALRIQAIGASIVWGQGSAYGDGFRRAMRSALVAEGRQVNMVGSKKCGQMGDNECDGYPGLRINEIRNQTGVKTALKQKPNVVLVLAGTNDALQGHDANAMANDIYNFINYILSIATNSVVIVSTLPPNGNKKAEAVIKAYNTLLPDVVEILRGDLKKPVFMVDNHSSWWSMADMQSDGTHPNNNGYVKMARVFYDGIHNVASWISTPAQSNLPAMGPSDPKSIGPAPALPQQP</sequence>
<dbReference type="Proteomes" id="UP000799750">
    <property type="component" value="Unassembled WGS sequence"/>
</dbReference>
<feature type="chain" id="PRO_5025560377" evidence="2">
    <location>
        <begin position="21"/>
        <end position="276"/>
    </location>
</feature>
<name>A0A6A6QUU8_9PEZI</name>
<dbReference type="AlphaFoldDB" id="A0A6A6QUU8"/>
<dbReference type="CDD" id="cd01833">
    <property type="entry name" value="XynB_like"/>
    <property type="match status" value="1"/>
</dbReference>
<keyword evidence="4" id="KW-0378">Hydrolase</keyword>
<proteinExistence type="predicted"/>
<gene>
    <name evidence="4" type="ORF">BU16DRAFT_45749</name>
</gene>